<sequence length="167" mass="18730">MDFELDPPHGVGPLRIGISRAEADAALLLLRDADSLSQSDRPGQHIFRPSGLMISISCMRDRLEAIELARPEIHADTVRFRDVDLFTLPAREVVERLRQHTPVEPAEDDPASFVAPELLLSLWRPFEADDEPLEAQGHYFTTVLLARPGYYDTPAQAAERHRSGLQP</sequence>
<organism evidence="1 2">
    <name type="scientific">Catenulispora acidiphila (strain DSM 44928 / JCM 14897 / NBRC 102108 / NRRL B-24433 / ID139908)</name>
    <dbReference type="NCBI Taxonomy" id="479433"/>
    <lineage>
        <taxon>Bacteria</taxon>
        <taxon>Bacillati</taxon>
        <taxon>Actinomycetota</taxon>
        <taxon>Actinomycetes</taxon>
        <taxon>Catenulisporales</taxon>
        <taxon>Catenulisporaceae</taxon>
        <taxon>Catenulispora</taxon>
    </lineage>
</organism>
<proteinExistence type="predicted"/>
<dbReference type="RefSeq" id="WP_015792491.1">
    <property type="nucleotide sequence ID" value="NC_013131.1"/>
</dbReference>
<gene>
    <name evidence="1" type="ordered locus">Caci_3871</name>
</gene>
<evidence type="ECO:0000313" key="1">
    <source>
        <dbReference type="EMBL" id="ACU72762.1"/>
    </source>
</evidence>
<dbReference type="InParanoid" id="C7QDG9"/>
<keyword evidence="2" id="KW-1185">Reference proteome</keyword>
<dbReference type="EMBL" id="CP001700">
    <property type="protein sequence ID" value="ACU72762.1"/>
    <property type="molecule type" value="Genomic_DNA"/>
</dbReference>
<dbReference type="AlphaFoldDB" id="C7QDG9"/>
<accession>C7QDG9</accession>
<dbReference type="Proteomes" id="UP000000851">
    <property type="component" value="Chromosome"/>
</dbReference>
<reference evidence="1 2" key="1">
    <citation type="journal article" date="2009" name="Stand. Genomic Sci.">
        <title>Complete genome sequence of Catenulispora acidiphila type strain (ID 139908).</title>
        <authorList>
            <person name="Copeland A."/>
            <person name="Lapidus A."/>
            <person name="Glavina Del Rio T."/>
            <person name="Nolan M."/>
            <person name="Lucas S."/>
            <person name="Chen F."/>
            <person name="Tice H."/>
            <person name="Cheng J.F."/>
            <person name="Bruce D."/>
            <person name="Goodwin L."/>
            <person name="Pitluck S."/>
            <person name="Mikhailova N."/>
            <person name="Pati A."/>
            <person name="Ivanova N."/>
            <person name="Mavromatis K."/>
            <person name="Chen A."/>
            <person name="Palaniappan K."/>
            <person name="Chain P."/>
            <person name="Land M."/>
            <person name="Hauser L."/>
            <person name="Chang Y.J."/>
            <person name="Jeffries C.D."/>
            <person name="Chertkov O."/>
            <person name="Brettin T."/>
            <person name="Detter J.C."/>
            <person name="Han C."/>
            <person name="Ali Z."/>
            <person name="Tindall B.J."/>
            <person name="Goker M."/>
            <person name="Bristow J."/>
            <person name="Eisen J.A."/>
            <person name="Markowitz V."/>
            <person name="Hugenholtz P."/>
            <person name="Kyrpides N.C."/>
            <person name="Klenk H.P."/>
        </authorList>
    </citation>
    <scope>NUCLEOTIDE SEQUENCE [LARGE SCALE GENOMIC DNA]</scope>
    <source>
        <strain evidence="2">DSM 44928 / JCM 14897 / NBRC 102108 / NRRL B-24433 / ID139908</strain>
    </source>
</reference>
<protein>
    <submittedName>
        <fullName evidence="1">Uncharacterized protein</fullName>
    </submittedName>
</protein>
<dbReference type="HOGENOM" id="CLU_137407_0_0_11"/>
<dbReference type="KEGG" id="cai:Caci_3871"/>
<evidence type="ECO:0000313" key="2">
    <source>
        <dbReference type="Proteomes" id="UP000000851"/>
    </source>
</evidence>
<dbReference type="STRING" id="479433.Caci_3871"/>
<dbReference type="eggNOG" id="ENOG5033Y1B">
    <property type="taxonomic scope" value="Bacteria"/>
</dbReference>
<name>C7QDG9_CATAD</name>
<dbReference type="OrthoDB" id="3870503at2"/>